<organism evidence="4 5">
    <name type="scientific">Flavobacterium petrolei</name>
    <dbReference type="NCBI Taxonomy" id="2259594"/>
    <lineage>
        <taxon>Bacteria</taxon>
        <taxon>Pseudomonadati</taxon>
        <taxon>Bacteroidota</taxon>
        <taxon>Flavobacteriia</taxon>
        <taxon>Flavobacteriales</taxon>
        <taxon>Flavobacteriaceae</taxon>
        <taxon>Flavobacterium</taxon>
    </lineage>
</organism>
<dbReference type="PANTHER" id="PTHR40050:SF1">
    <property type="entry name" value="INNER SPORE COAT PROTEIN H"/>
    <property type="match status" value="1"/>
</dbReference>
<keyword evidence="1" id="KW-0732">Signal</keyword>
<keyword evidence="5" id="KW-1185">Reference proteome</keyword>
<proteinExistence type="predicted"/>
<dbReference type="EMBL" id="QNVY02000003">
    <property type="protein sequence ID" value="RYJ51700.1"/>
    <property type="molecule type" value="Genomic_DNA"/>
</dbReference>
<dbReference type="AlphaFoldDB" id="A0A482TYU6"/>
<keyword evidence="2" id="KW-0812">Transmembrane</keyword>
<dbReference type="Pfam" id="PF00932">
    <property type="entry name" value="LTD"/>
    <property type="match status" value="1"/>
</dbReference>
<dbReference type="OrthoDB" id="9803752at2"/>
<reference evidence="4 5" key="1">
    <citation type="submission" date="2019-01" db="EMBL/GenBank/DDBJ databases">
        <title>Flavobacterium sp. nov. isolated from arctic soil.</title>
        <authorList>
            <person name="Kim D.-U."/>
        </authorList>
    </citation>
    <scope>NUCLEOTIDE SEQUENCE [LARGE SCALE GENOMIC DNA]</scope>
    <source>
        <strain evidence="4 5">Kopri-42</strain>
    </source>
</reference>
<dbReference type="Pfam" id="PF18962">
    <property type="entry name" value="Por_Secre_tail"/>
    <property type="match status" value="1"/>
</dbReference>
<evidence type="ECO:0000313" key="4">
    <source>
        <dbReference type="EMBL" id="RYJ51700.1"/>
    </source>
</evidence>
<dbReference type="InterPro" id="IPR014867">
    <property type="entry name" value="Spore_coat_CotH_CotH2/3/7"/>
</dbReference>
<evidence type="ECO:0000256" key="1">
    <source>
        <dbReference type="ARBA" id="ARBA00022729"/>
    </source>
</evidence>
<gene>
    <name evidence="4" type="ORF">DR871_010970</name>
</gene>
<dbReference type="InterPro" id="IPR026444">
    <property type="entry name" value="Secre_tail"/>
</dbReference>
<dbReference type="NCBIfam" id="TIGR04183">
    <property type="entry name" value="Por_Secre_tail"/>
    <property type="match status" value="1"/>
</dbReference>
<keyword evidence="2" id="KW-1133">Transmembrane helix</keyword>
<sequence>MFFFLLNLCFNLTRNQIMKKLYITQLTTISKFILLIVMITSYSVTAQTFTDSNLPIVIITTDNDPNTGLPLEIVDDPKILASMKIIKRPDGTRNYLTDQNTAGFLNYTGRIGIEIRGSSTQTLPKKQYSLTTLKADNTSNNNVSIFGMPSENDWILNGLGFDPSLVRDYLAYYMSRELGNYASKTEYCEVVINGDYKGLYVFQEKIKSNENRVNVLKIEATDNALPNITGGYITKADKTTGGDPVAFWMDETKFVHDLPKPENATPEQTQYIEAEFNRMQDHAYDDDLEDGYRTIIDVPSFVDFMLVNELCSNADVYQSSTFFHKDRGGKLRAGPVWDFNQSFGSTFTNSSHVDKWQFNNGNRIGPPFWSYLFDNGSFNCNLAKRWNEVKAPGKPLNKDVLITYMDNALSYISEAIPREQQRWGTLDDHDVDVNRIRTFIVDRTTWITNNIGSFTNCATVSLPPLVITKINYNPKTSTTFPVSNDLEFIALQNISDRSVNLSGVYFRQLGLTYQFPFNSTIGGNETIFLTSNNTAFQSKYGIVPFGQFVRNLSNKSQKIVLADADGNIIDSVEYFDAAPWPTTPDGGGTYLDLISTTLDNNLASSWVATNNDTLANRSFLASSTLSIYPNPVSSTLQIQASKPMTGVKMFNILGVLQHEIKTDSENITMDLSAYSSGIYFITIYNEEGFTSRKIIKK</sequence>
<evidence type="ECO:0000256" key="2">
    <source>
        <dbReference type="SAM" id="Phobius"/>
    </source>
</evidence>
<dbReference type="InterPro" id="IPR001322">
    <property type="entry name" value="Lamin_tail_dom"/>
</dbReference>
<protein>
    <submittedName>
        <fullName evidence="4">T9SS type A sorting domain-containing protein</fullName>
    </submittedName>
</protein>
<dbReference type="SUPFAM" id="SSF74853">
    <property type="entry name" value="Lamin A/C globular tail domain"/>
    <property type="match status" value="1"/>
</dbReference>
<dbReference type="InterPro" id="IPR036415">
    <property type="entry name" value="Lamin_tail_dom_sf"/>
</dbReference>
<evidence type="ECO:0000259" key="3">
    <source>
        <dbReference type="PROSITE" id="PS51841"/>
    </source>
</evidence>
<dbReference type="PANTHER" id="PTHR40050">
    <property type="entry name" value="INNER SPORE COAT PROTEIN H"/>
    <property type="match status" value="1"/>
</dbReference>
<comment type="caution">
    <text evidence="4">The sequence shown here is derived from an EMBL/GenBank/DDBJ whole genome shotgun (WGS) entry which is preliminary data.</text>
</comment>
<accession>A0A482TYU6</accession>
<dbReference type="Proteomes" id="UP000253235">
    <property type="component" value="Unassembled WGS sequence"/>
</dbReference>
<dbReference type="PROSITE" id="PS51841">
    <property type="entry name" value="LTD"/>
    <property type="match status" value="1"/>
</dbReference>
<feature type="transmembrane region" description="Helical" evidence="2">
    <location>
        <begin position="21"/>
        <end position="44"/>
    </location>
</feature>
<evidence type="ECO:0000313" key="5">
    <source>
        <dbReference type="Proteomes" id="UP000253235"/>
    </source>
</evidence>
<name>A0A482TYU6_9FLAO</name>
<dbReference type="Pfam" id="PF08757">
    <property type="entry name" value="CotH"/>
    <property type="match status" value="1"/>
</dbReference>
<feature type="domain" description="LTD" evidence="3">
    <location>
        <begin position="453"/>
        <end position="576"/>
    </location>
</feature>
<keyword evidence="2" id="KW-0472">Membrane</keyword>